<dbReference type="Proteomes" id="UP001607303">
    <property type="component" value="Unassembled WGS sequence"/>
</dbReference>
<name>A0ABD2C991_VESMC</name>
<organism evidence="1 2">
    <name type="scientific">Vespula maculifrons</name>
    <name type="common">Eastern yellow jacket</name>
    <name type="synonym">Wasp</name>
    <dbReference type="NCBI Taxonomy" id="7453"/>
    <lineage>
        <taxon>Eukaryota</taxon>
        <taxon>Metazoa</taxon>
        <taxon>Ecdysozoa</taxon>
        <taxon>Arthropoda</taxon>
        <taxon>Hexapoda</taxon>
        <taxon>Insecta</taxon>
        <taxon>Pterygota</taxon>
        <taxon>Neoptera</taxon>
        <taxon>Endopterygota</taxon>
        <taxon>Hymenoptera</taxon>
        <taxon>Apocrita</taxon>
        <taxon>Aculeata</taxon>
        <taxon>Vespoidea</taxon>
        <taxon>Vespidae</taxon>
        <taxon>Vespinae</taxon>
        <taxon>Vespula</taxon>
    </lineage>
</organism>
<dbReference type="EMBL" id="JAYRBN010000059">
    <property type="protein sequence ID" value="KAL2741329.1"/>
    <property type="molecule type" value="Genomic_DNA"/>
</dbReference>
<protein>
    <submittedName>
        <fullName evidence="1">Uncharacterized protein</fullName>
    </submittedName>
</protein>
<proteinExistence type="predicted"/>
<sequence length="62" mass="6979">VGTYTVNSKKGIVEYCYIGNVLVLTSFDFPIKLLNDLLKVCLSFEQSDVTKEFLDKSVQTTI</sequence>
<dbReference type="AlphaFoldDB" id="A0ABD2C991"/>
<keyword evidence="2" id="KW-1185">Reference proteome</keyword>
<comment type="caution">
    <text evidence="1">The sequence shown here is derived from an EMBL/GenBank/DDBJ whole genome shotgun (WGS) entry which is preliminary data.</text>
</comment>
<gene>
    <name evidence="1" type="ORF">V1477_010390</name>
</gene>
<evidence type="ECO:0000313" key="1">
    <source>
        <dbReference type="EMBL" id="KAL2741329.1"/>
    </source>
</evidence>
<reference evidence="1 2" key="1">
    <citation type="journal article" date="2024" name="Ann. Entomol. Soc. Am.">
        <title>Genomic analyses of the southern and eastern yellowjacket wasps (Hymenoptera: Vespidae) reveal evolutionary signatures of social life.</title>
        <authorList>
            <person name="Catto M.A."/>
            <person name="Caine P.B."/>
            <person name="Orr S.E."/>
            <person name="Hunt B.G."/>
            <person name="Goodisman M.A.D."/>
        </authorList>
    </citation>
    <scope>NUCLEOTIDE SEQUENCE [LARGE SCALE GENOMIC DNA]</scope>
    <source>
        <strain evidence="1">232</strain>
        <tissue evidence="1">Head and thorax</tissue>
    </source>
</reference>
<accession>A0ABD2C991</accession>
<feature type="non-terminal residue" evidence="1">
    <location>
        <position position="1"/>
    </location>
</feature>
<evidence type="ECO:0000313" key="2">
    <source>
        <dbReference type="Proteomes" id="UP001607303"/>
    </source>
</evidence>